<protein>
    <submittedName>
        <fullName evidence="1">Cell division protein</fullName>
    </submittedName>
</protein>
<dbReference type="InterPro" id="IPR010982">
    <property type="entry name" value="Lambda_DNA-bd_dom_sf"/>
</dbReference>
<name>A0ABR6S104_9ENTR</name>
<dbReference type="EMBL" id="JABBJF010000044">
    <property type="protein sequence ID" value="MBC1189006.1"/>
    <property type="molecule type" value="Genomic_DNA"/>
</dbReference>
<keyword evidence="2" id="KW-1185">Reference proteome</keyword>
<evidence type="ECO:0000313" key="2">
    <source>
        <dbReference type="Proteomes" id="UP000607331"/>
    </source>
</evidence>
<dbReference type="SUPFAM" id="SSF47413">
    <property type="entry name" value="lambda repressor-like DNA-binding domains"/>
    <property type="match status" value="1"/>
</dbReference>
<gene>
    <name evidence="1" type="ORF">HII27_25435</name>
</gene>
<reference evidence="1 2" key="1">
    <citation type="submission" date="2020-04" db="EMBL/GenBank/DDBJ databases">
        <title>The draft genome of Kluyvera sichuanensis strain SCKS090646.</title>
        <authorList>
            <person name="Wei L."/>
            <person name="Liu L."/>
            <person name="Feng Y."/>
            <person name="Zong Z."/>
        </authorList>
    </citation>
    <scope>NUCLEOTIDE SEQUENCE [LARGE SCALE GENOMIC DNA]</scope>
    <source>
        <strain evidence="1 2">090646</strain>
    </source>
</reference>
<keyword evidence="1" id="KW-0132">Cell division</keyword>
<sequence length="71" mass="7965">MTTDDIEKYFGSAEKVAAFFSITSEAVYQWRNRPGRLIPKGRAAEAAYRTGGKLVFCPALYEKSNQSTLKK</sequence>
<dbReference type="GO" id="GO:0051301">
    <property type="term" value="P:cell division"/>
    <property type="evidence" value="ECO:0007669"/>
    <property type="project" value="UniProtKB-KW"/>
</dbReference>
<dbReference type="Pfam" id="PF14549">
    <property type="entry name" value="P22_Cro"/>
    <property type="match status" value="1"/>
</dbReference>
<dbReference type="Proteomes" id="UP000607331">
    <property type="component" value="Unassembled WGS sequence"/>
</dbReference>
<dbReference type="RefSeq" id="WP_185670062.1">
    <property type="nucleotide sequence ID" value="NZ_JABBJF010000044.1"/>
</dbReference>
<evidence type="ECO:0000313" key="1">
    <source>
        <dbReference type="EMBL" id="MBC1189006.1"/>
    </source>
</evidence>
<organism evidence="1 2">
    <name type="scientific">Kluyvera sichuanensis</name>
    <dbReference type="NCBI Taxonomy" id="2725494"/>
    <lineage>
        <taxon>Bacteria</taxon>
        <taxon>Pseudomonadati</taxon>
        <taxon>Pseudomonadota</taxon>
        <taxon>Gammaproteobacteria</taxon>
        <taxon>Enterobacterales</taxon>
        <taxon>Enterobacteriaceae</taxon>
        <taxon>Kluyvera</taxon>
    </lineage>
</organism>
<proteinExistence type="predicted"/>
<accession>A0ABR6S104</accession>
<dbReference type="Gene3D" id="1.10.260.40">
    <property type="entry name" value="lambda repressor-like DNA-binding domains"/>
    <property type="match status" value="1"/>
</dbReference>
<comment type="caution">
    <text evidence="1">The sequence shown here is derived from an EMBL/GenBank/DDBJ whole genome shotgun (WGS) entry which is preliminary data.</text>
</comment>
<keyword evidence="1" id="KW-0131">Cell cycle</keyword>